<reference evidence="2 3" key="1">
    <citation type="submission" date="2021-02" db="EMBL/GenBank/DDBJ databases">
        <title>Genome assembly of Pseudopithomyces chartarum.</title>
        <authorList>
            <person name="Jauregui R."/>
            <person name="Singh J."/>
            <person name="Voisey C."/>
        </authorList>
    </citation>
    <scope>NUCLEOTIDE SEQUENCE [LARGE SCALE GENOMIC DNA]</scope>
    <source>
        <strain evidence="2 3">AGR01</strain>
    </source>
</reference>
<evidence type="ECO:0000256" key="1">
    <source>
        <dbReference type="SAM" id="Phobius"/>
    </source>
</evidence>
<dbReference type="Pfam" id="PF11927">
    <property type="entry name" value="HODM_asu-like"/>
    <property type="match status" value="1"/>
</dbReference>
<feature type="transmembrane region" description="Helical" evidence="1">
    <location>
        <begin position="6"/>
        <end position="23"/>
    </location>
</feature>
<dbReference type="InterPro" id="IPR021848">
    <property type="entry name" value="HODM_asu-like"/>
</dbReference>
<evidence type="ECO:0000313" key="2">
    <source>
        <dbReference type="EMBL" id="KAK3214289.1"/>
    </source>
</evidence>
<keyword evidence="1" id="KW-0812">Transmembrane</keyword>
<accession>A0AAN6M427</accession>
<comment type="caution">
    <text evidence="2">The sequence shown here is derived from an EMBL/GenBank/DDBJ whole genome shotgun (WGS) entry which is preliminary data.</text>
</comment>
<dbReference type="EMBL" id="WVTA01000004">
    <property type="protein sequence ID" value="KAK3214289.1"/>
    <property type="molecule type" value="Genomic_DNA"/>
</dbReference>
<protein>
    <submittedName>
        <fullName evidence="2">Uncharacterized protein</fullName>
    </submittedName>
</protein>
<dbReference type="Proteomes" id="UP001280581">
    <property type="component" value="Unassembled WGS sequence"/>
</dbReference>
<keyword evidence="1" id="KW-1133">Transmembrane helix</keyword>
<proteinExistence type="predicted"/>
<keyword evidence="1" id="KW-0472">Membrane</keyword>
<organism evidence="2 3">
    <name type="scientific">Pseudopithomyces chartarum</name>
    <dbReference type="NCBI Taxonomy" id="1892770"/>
    <lineage>
        <taxon>Eukaryota</taxon>
        <taxon>Fungi</taxon>
        <taxon>Dikarya</taxon>
        <taxon>Ascomycota</taxon>
        <taxon>Pezizomycotina</taxon>
        <taxon>Dothideomycetes</taxon>
        <taxon>Pleosporomycetidae</taxon>
        <taxon>Pleosporales</taxon>
        <taxon>Massarineae</taxon>
        <taxon>Didymosphaeriaceae</taxon>
        <taxon>Pseudopithomyces</taxon>
    </lineage>
</organism>
<gene>
    <name evidence="2" type="ORF">GRF29_28g2625061</name>
</gene>
<sequence length="489" mass="56735">MINPSLLLLGAAFIISSSFFILLKKGRRDVLLERLHVQRRRFSGAKTPPRSLSPGKVDVSGAPDYSDVFPPSRRIALAGIPGFAEKVGKSQEALVASVEKKECIPLTTELHDAKKTMCTPCEFTVEEIEALGDFPDYAILSGIPLPTPYHDFDIKKAIPRPYRPFRWAYHQTMSLTKMEPDWWLELENTYEERMKQRQEIYEKEGEKVLNMLPGSHFACKELMEMCLQFLCARYPQYFRLDQDKMIFHNGILNTESNLKITHPLHILFNNIPEDFAIMMRNPSDGLYVFRAGQICSALGWNVGSKLGKTLPEIHAPVPDYKDKMQMSMDRYFTKKPTDKPIQRGSWGLEVDHPLYMPPGDPHELLRDYQMSDLDISRCNLRVDWQTLRRLPLSGAIVFNFKAMFTPVEAFREEPYVPALVLKVLNEGKESLMKYKNTWHTEHVVRPALERWAEEQVEKGWVERGWEVRTLEESPFFEGWEERWRGEQGF</sequence>
<name>A0AAN6M427_9PLEO</name>
<evidence type="ECO:0000313" key="3">
    <source>
        <dbReference type="Proteomes" id="UP001280581"/>
    </source>
</evidence>
<dbReference type="AlphaFoldDB" id="A0AAN6M427"/>
<keyword evidence="3" id="KW-1185">Reference proteome</keyword>